<evidence type="ECO:0000256" key="1">
    <source>
        <dbReference type="PROSITE-ProRule" id="PRU01193"/>
    </source>
</evidence>
<evidence type="ECO:0000259" key="5">
    <source>
        <dbReference type="PROSITE" id="PS51846"/>
    </source>
</evidence>
<dbReference type="EMBL" id="JABDHM010000005">
    <property type="protein sequence ID" value="KAF5225869.1"/>
    <property type="molecule type" value="Genomic_DNA"/>
</dbReference>
<evidence type="ECO:0000313" key="7">
    <source>
        <dbReference type="Proteomes" id="UP000583944"/>
    </source>
</evidence>
<evidence type="ECO:0000313" key="6">
    <source>
        <dbReference type="EMBL" id="KAF5225869.1"/>
    </source>
</evidence>
<dbReference type="SUPFAM" id="SSF54631">
    <property type="entry name" value="CBS-domain pair"/>
    <property type="match status" value="1"/>
</dbReference>
<dbReference type="VEuPathDB" id="TriTrypDB:ECC02_001188"/>
<dbReference type="Proteomes" id="UP000583944">
    <property type="component" value="Unassembled WGS sequence"/>
</dbReference>
<evidence type="ECO:0000256" key="2">
    <source>
        <dbReference type="SAM" id="MobiDB-lite"/>
    </source>
</evidence>
<feature type="transmembrane region" description="Helical" evidence="3">
    <location>
        <begin position="89"/>
        <end position="114"/>
    </location>
</feature>
<feature type="region of interest" description="Disordered" evidence="2">
    <location>
        <begin position="410"/>
        <end position="429"/>
    </location>
</feature>
<evidence type="ECO:0008006" key="8">
    <source>
        <dbReference type="Google" id="ProtNLM"/>
    </source>
</evidence>
<proteinExistence type="predicted"/>
<dbReference type="InterPro" id="IPR018490">
    <property type="entry name" value="cNMP-bd_dom_sf"/>
</dbReference>
<protein>
    <recommendedName>
        <fullName evidence="8">CNNM transmembrane domain-containing protein</fullName>
    </recommendedName>
</protein>
<evidence type="ECO:0000256" key="3">
    <source>
        <dbReference type="SAM" id="Phobius"/>
    </source>
</evidence>
<dbReference type="InterPro" id="IPR002550">
    <property type="entry name" value="CNNM"/>
</dbReference>
<name>A0A7J6YH14_TRYCR</name>
<dbReference type="PROSITE" id="PS50042">
    <property type="entry name" value="CNMP_BINDING_3"/>
    <property type="match status" value="1"/>
</dbReference>
<keyword evidence="1 3" id="KW-0472">Membrane</keyword>
<feature type="compositionally biased region" description="Polar residues" evidence="2">
    <location>
        <begin position="410"/>
        <end position="421"/>
    </location>
</feature>
<sequence length="716" mass="80313">MIVFFYCCCSCILFFFFFFFCFLFVCLLLRLHVFLYMSVLLGSSMIRGQLGVCIPFFWRCVLAAGEAAVGSQGTVRSEKNPNGYASWPLVLLLIIFFINVALAAMFAGLTIGLFGMNFITLEIISSAGKEPDSAYARKIIPIRRYGHQLLATLLIGNMLTMVIISQMVTAIIQSTEFVNFIVATAVVFVFSEIIPMAVCNKGPYALWIGAKSATIISIALFLLYPVAKPLGMFLECIVTHDEGLVYDRNELKKLIRIHYEKYGHESGLGDDETRMIIGALEMHEANLTSILKPLDRAVKLPGSIAITRKLVEQLWACGRSRLPVYSNDTYTYITGILFVRSLINITSEQMENGITVQDVVNTNPHDIFIVPETMSLNELLKIFLSSTSQLVFVERDCKFGTLDGSLAANSKMTTNPVSSHSEGTEKERQTLMGTTRELKNTRVTVLTPQLALERGTAFSIVGIVTLEDVIERFIKSDIYDEYDRTEVVEEEELGEEWGGELQGKERNNAQETRLSVRDRCGEIWESGLGYSRTEGAPRANFYSYTVNDREANDAMTEEQKWTLANFIINSYPAFATWTRRQVKCFIDRIGDCVVRLEEGEHEGTLLYQAGERSDAFTLLLSGGVRVSVCGGNFSTEKRSFSAFGEEIFLHEGGFVPEYTAVISRTSRYLRFTIKQFLEEEQRVRSGNGLRSVTGLIIDDSGAEEKRCIDCEEPSLL</sequence>
<accession>A0A7J6YH14</accession>
<comment type="caution">
    <text evidence="6">The sequence shown here is derived from an EMBL/GenBank/DDBJ whole genome shotgun (WGS) entry which is preliminary data.</text>
</comment>
<gene>
    <name evidence="6" type="ORF">ECC02_001188</name>
</gene>
<dbReference type="VEuPathDB" id="TriTrypDB:BCY84_18688"/>
<dbReference type="AlphaFoldDB" id="A0A7J6YH14"/>
<dbReference type="GO" id="GO:0016020">
    <property type="term" value="C:membrane"/>
    <property type="evidence" value="ECO:0007669"/>
    <property type="project" value="UniProtKB-UniRule"/>
</dbReference>
<keyword evidence="1 3" id="KW-1133">Transmembrane helix</keyword>
<dbReference type="InterPro" id="IPR045095">
    <property type="entry name" value="ACDP"/>
</dbReference>
<dbReference type="GO" id="GO:0010960">
    <property type="term" value="P:magnesium ion homeostasis"/>
    <property type="evidence" value="ECO:0007669"/>
    <property type="project" value="InterPro"/>
</dbReference>
<dbReference type="PANTHER" id="PTHR12064:SF94">
    <property type="entry name" value="UNEXTENDED PROTEIN"/>
    <property type="match status" value="1"/>
</dbReference>
<feature type="transmembrane region" description="Helical" evidence="3">
    <location>
        <begin position="205"/>
        <end position="227"/>
    </location>
</feature>
<feature type="domain" description="CNNM transmembrane" evidence="5">
    <location>
        <begin position="85"/>
        <end position="273"/>
    </location>
</feature>
<dbReference type="InterPro" id="IPR046342">
    <property type="entry name" value="CBS_dom_sf"/>
</dbReference>
<keyword evidence="1 3" id="KW-0812">Transmembrane</keyword>
<dbReference type="Gene3D" id="3.10.580.10">
    <property type="entry name" value="CBS-domain"/>
    <property type="match status" value="1"/>
</dbReference>
<feature type="transmembrane region" description="Helical" evidence="3">
    <location>
        <begin position="149"/>
        <end position="172"/>
    </location>
</feature>
<dbReference type="SUPFAM" id="SSF51206">
    <property type="entry name" value="cAMP-binding domain-like"/>
    <property type="match status" value="1"/>
</dbReference>
<dbReference type="Pfam" id="PF01595">
    <property type="entry name" value="CNNM"/>
    <property type="match status" value="1"/>
</dbReference>
<dbReference type="PROSITE" id="PS51846">
    <property type="entry name" value="CNNM"/>
    <property type="match status" value="1"/>
</dbReference>
<evidence type="ECO:0000259" key="4">
    <source>
        <dbReference type="PROSITE" id="PS50042"/>
    </source>
</evidence>
<dbReference type="InterPro" id="IPR000595">
    <property type="entry name" value="cNMP-bd_dom"/>
</dbReference>
<feature type="domain" description="Cyclic nucleotide-binding" evidence="4">
    <location>
        <begin position="573"/>
        <end position="665"/>
    </location>
</feature>
<organism evidence="6 7">
    <name type="scientific">Trypanosoma cruzi</name>
    <dbReference type="NCBI Taxonomy" id="5693"/>
    <lineage>
        <taxon>Eukaryota</taxon>
        <taxon>Discoba</taxon>
        <taxon>Euglenozoa</taxon>
        <taxon>Kinetoplastea</taxon>
        <taxon>Metakinetoplastina</taxon>
        <taxon>Trypanosomatida</taxon>
        <taxon>Trypanosomatidae</taxon>
        <taxon>Trypanosoma</taxon>
        <taxon>Schizotrypanum</taxon>
    </lineage>
</organism>
<feature type="transmembrane region" description="Helical" evidence="3">
    <location>
        <begin position="12"/>
        <end position="37"/>
    </location>
</feature>
<feature type="transmembrane region" description="Helical" evidence="3">
    <location>
        <begin position="178"/>
        <end position="198"/>
    </location>
</feature>
<reference evidence="6 7" key="1">
    <citation type="journal article" date="2019" name="Genome Biol. Evol.">
        <title>Nanopore Sequencing Significantly Improves Genome Assembly of the Protozoan Parasite Trypanosoma cruzi.</title>
        <authorList>
            <person name="Diaz-Viraque F."/>
            <person name="Pita S."/>
            <person name="Greif G."/>
            <person name="de Souza R.C.M."/>
            <person name="Iraola G."/>
            <person name="Robello C."/>
        </authorList>
    </citation>
    <scope>NUCLEOTIDE SEQUENCE [LARGE SCALE GENOMIC DNA]</scope>
    <source>
        <strain evidence="6 7">Berenice</strain>
    </source>
</reference>
<dbReference type="PANTHER" id="PTHR12064">
    <property type="entry name" value="METAL TRANSPORTER CNNM"/>
    <property type="match status" value="1"/>
</dbReference>